<evidence type="ECO:0000313" key="6">
    <source>
        <dbReference type="Proteomes" id="UP001519863"/>
    </source>
</evidence>
<dbReference type="InterPro" id="IPR036388">
    <property type="entry name" value="WH-like_DNA-bd_sf"/>
</dbReference>
<dbReference type="InterPro" id="IPR000792">
    <property type="entry name" value="Tscrpt_reg_LuxR_C"/>
</dbReference>
<dbReference type="CDD" id="cd06170">
    <property type="entry name" value="LuxR_C_like"/>
    <property type="match status" value="1"/>
</dbReference>
<feature type="compositionally biased region" description="Basic and acidic residues" evidence="3">
    <location>
        <begin position="472"/>
        <end position="482"/>
    </location>
</feature>
<dbReference type="RefSeq" id="WP_220143354.1">
    <property type="nucleotide sequence ID" value="NZ_JAHXZI010000004.1"/>
</dbReference>
<dbReference type="InterPro" id="IPR041664">
    <property type="entry name" value="AAA_16"/>
</dbReference>
<dbReference type="SMART" id="SM00421">
    <property type="entry name" value="HTH_LUXR"/>
    <property type="match status" value="1"/>
</dbReference>
<gene>
    <name evidence="5" type="ORF">KZ829_08790</name>
</gene>
<dbReference type="InterPro" id="IPR027417">
    <property type="entry name" value="P-loop_NTPase"/>
</dbReference>
<dbReference type="EMBL" id="JAHXZI010000004">
    <property type="protein sequence ID" value="MBW6433830.1"/>
    <property type="molecule type" value="Genomic_DNA"/>
</dbReference>
<dbReference type="PANTHER" id="PTHR16305">
    <property type="entry name" value="TESTICULAR SOLUBLE ADENYLYL CYCLASE"/>
    <property type="match status" value="1"/>
</dbReference>
<dbReference type="PROSITE" id="PS50043">
    <property type="entry name" value="HTH_LUXR_2"/>
    <property type="match status" value="1"/>
</dbReference>
<feature type="region of interest" description="Disordered" evidence="3">
    <location>
        <begin position="449"/>
        <end position="482"/>
    </location>
</feature>
<sequence length="930" mass="95666">MALQGRAGECGTLREFIRALHGGLGDALVLVGDPGSGKTALLEEAVTGASGLRVIRVTGVEAESGFPYAALHRLLIPVLPLASTYLPPDGLRALHAAFGLVDDPPTGPEPVVRAVAALLGGLAVESPVLCCADDAHWFDRESLAVLAAVARRLPGAAVAVIRDGRTAARWAQGGRAGVGLIVAAREMPAGWGRFPVLEVAGLGAADGAAVLRSVVAGPLDALVAARLVAGTGGNPLALIDLGRELSADQLAGAQSLPDPLSAGSRIEEFHLRRVRELPDDTRTWLLIAAAEPGGDIARIAAAADRLGIAPGAPGPAVAAGILTLGVTAVFRRPLARSAIYSGATGDRRRAVHAALAAVTGPADDADQQAWHLAGSCAGLDETVARALVGAADRAGERGGYAARAAFLTRAAELTPGAGRAERFLDAAEAALVAGAPLQARRLADAALEANTPSPVRRPARTVLEAGSPPPDRQPRDVARDGEVEGLRARQVVGGRAMLVEAGAVVMSGRAAAYAEGSLICLEAARAIGESEPRLARGALLEAVEHLIRAGNAGPGTGLAEIAEAAARPPSGRGTARVSGAAEVDGAAVVEQQLRAFGALVAEGCAAAVPEVRRAVGMLLAPNVPDDVVLRRHLTAATLSALLWDPGAERAVWRLVVRTARRSGARFQLVTGLYGSADAAARLGDVAAVRESLAEAERVCAEIGVDPRPDRLAEGAVAQALGRGDYRRARVLAGQVVAADVLGVHGRVLPDLVEAAVRSGDPETAGSALARFTGLAEAAGTGWALGVLAWTRALVAGAGEAEPLYRRAVALLAGTGARADLARAHLLYGEWLRRRRRRRDARDELRRAASMFEALGARGYAERAARELDAAEGTGGGLTPQELTIARLAAAGATNGEIAARLFLSANTVDHHLRKVFRKLDVTSRRRLPPV</sequence>
<dbReference type="Pfam" id="PF00196">
    <property type="entry name" value="GerE"/>
    <property type="match status" value="1"/>
</dbReference>
<evidence type="ECO:0000256" key="1">
    <source>
        <dbReference type="ARBA" id="ARBA00022741"/>
    </source>
</evidence>
<keyword evidence="6" id="KW-1185">Reference proteome</keyword>
<proteinExistence type="predicted"/>
<dbReference type="Gene3D" id="1.10.10.10">
    <property type="entry name" value="Winged helix-like DNA-binding domain superfamily/Winged helix DNA-binding domain"/>
    <property type="match status" value="1"/>
</dbReference>
<feature type="domain" description="HTH luxR-type" evidence="4">
    <location>
        <begin position="870"/>
        <end position="930"/>
    </location>
</feature>
<protein>
    <submittedName>
        <fullName evidence="5">AAA family ATPase</fullName>
    </submittedName>
</protein>
<evidence type="ECO:0000259" key="4">
    <source>
        <dbReference type="PROSITE" id="PS50043"/>
    </source>
</evidence>
<evidence type="ECO:0000256" key="2">
    <source>
        <dbReference type="ARBA" id="ARBA00022840"/>
    </source>
</evidence>
<keyword evidence="1" id="KW-0547">Nucleotide-binding</keyword>
<name>A0ABS7AYK8_9ACTN</name>
<dbReference type="SUPFAM" id="SSF46894">
    <property type="entry name" value="C-terminal effector domain of the bipartite response regulators"/>
    <property type="match status" value="1"/>
</dbReference>
<comment type="caution">
    <text evidence="5">The sequence shown here is derived from an EMBL/GenBank/DDBJ whole genome shotgun (WGS) entry which is preliminary data.</text>
</comment>
<evidence type="ECO:0000313" key="5">
    <source>
        <dbReference type="EMBL" id="MBW6433830.1"/>
    </source>
</evidence>
<evidence type="ECO:0000256" key="3">
    <source>
        <dbReference type="SAM" id="MobiDB-lite"/>
    </source>
</evidence>
<dbReference type="Pfam" id="PF13191">
    <property type="entry name" value="AAA_16"/>
    <property type="match status" value="1"/>
</dbReference>
<keyword evidence="2" id="KW-0067">ATP-binding</keyword>
<dbReference type="PRINTS" id="PR00038">
    <property type="entry name" value="HTHLUXR"/>
</dbReference>
<reference evidence="5 6" key="1">
    <citation type="journal article" date="2013" name="Antonie Van Leeuwenhoek">
        <title>Actinoplanes hulinensis sp. nov., a novel actinomycete isolated from soybean root (Glycine max (L.) Merr).</title>
        <authorList>
            <person name="Shen Y."/>
            <person name="Liu C."/>
            <person name="Wang X."/>
            <person name="Zhao J."/>
            <person name="Jia F."/>
            <person name="Zhang Y."/>
            <person name="Wang L."/>
            <person name="Yang D."/>
            <person name="Xiang W."/>
        </authorList>
    </citation>
    <scope>NUCLEOTIDE SEQUENCE [LARGE SCALE GENOMIC DNA]</scope>
    <source>
        <strain evidence="5 6">NEAU-M9</strain>
    </source>
</reference>
<organism evidence="5 6">
    <name type="scientific">Actinoplanes hulinensis</name>
    <dbReference type="NCBI Taxonomy" id="1144547"/>
    <lineage>
        <taxon>Bacteria</taxon>
        <taxon>Bacillati</taxon>
        <taxon>Actinomycetota</taxon>
        <taxon>Actinomycetes</taxon>
        <taxon>Micromonosporales</taxon>
        <taxon>Micromonosporaceae</taxon>
        <taxon>Actinoplanes</taxon>
    </lineage>
</organism>
<dbReference type="PANTHER" id="PTHR16305:SF35">
    <property type="entry name" value="TRANSCRIPTIONAL ACTIVATOR DOMAIN"/>
    <property type="match status" value="1"/>
</dbReference>
<accession>A0ABS7AYK8</accession>
<dbReference type="SUPFAM" id="SSF52540">
    <property type="entry name" value="P-loop containing nucleoside triphosphate hydrolases"/>
    <property type="match status" value="1"/>
</dbReference>
<dbReference type="InterPro" id="IPR016032">
    <property type="entry name" value="Sig_transdc_resp-reg_C-effctor"/>
</dbReference>
<dbReference type="Proteomes" id="UP001519863">
    <property type="component" value="Unassembled WGS sequence"/>
</dbReference>